<evidence type="ECO:0008006" key="3">
    <source>
        <dbReference type="Google" id="ProtNLM"/>
    </source>
</evidence>
<name>M1DR08_SOLTU</name>
<proteinExistence type="predicted"/>
<keyword evidence="2" id="KW-1185">Reference proteome</keyword>
<evidence type="ECO:0000313" key="2">
    <source>
        <dbReference type="Proteomes" id="UP000011115"/>
    </source>
</evidence>
<dbReference type="AlphaFoldDB" id="M1DR08"/>
<organism evidence="1 2">
    <name type="scientific">Solanum tuberosum</name>
    <name type="common">Potato</name>
    <dbReference type="NCBI Taxonomy" id="4113"/>
    <lineage>
        <taxon>Eukaryota</taxon>
        <taxon>Viridiplantae</taxon>
        <taxon>Streptophyta</taxon>
        <taxon>Embryophyta</taxon>
        <taxon>Tracheophyta</taxon>
        <taxon>Spermatophyta</taxon>
        <taxon>Magnoliopsida</taxon>
        <taxon>eudicotyledons</taxon>
        <taxon>Gunneridae</taxon>
        <taxon>Pentapetalae</taxon>
        <taxon>asterids</taxon>
        <taxon>lamiids</taxon>
        <taxon>Solanales</taxon>
        <taxon>Solanaceae</taxon>
        <taxon>Solanoideae</taxon>
        <taxon>Solaneae</taxon>
        <taxon>Solanum</taxon>
    </lineage>
</organism>
<dbReference type="Gramene" id="PGSC0003DMT400092986">
    <property type="protein sequence ID" value="PGSC0003DMT400092986"/>
    <property type="gene ID" value="PGSC0003DMG400042557"/>
</dbReference>
<dbReference type="EnsemblPlants" id="PGSC0003DMT400092986">
    <property type="protein sequence ID" value="PGSC0003DMT400092986"/>
    <property type="gene ID" value="PGSC0003DMG400042557"/>
</dbReference>
<sequence length="118" mass="13567">MPLRRAYVKRNKDKEKLAPLTPIGPLDGHVTHVEFWATFQVLAQAMIAQNNREVLAPINPNVNMITVRVQNFTRMNPLEFHGSKVDDDPQKFIEGIQKITEIMAVTSIENRVAQIWFK</sequence>
<dbReference type="InParanoid" id="M1DR08"/>
<reference evidence="1" key="2">
    <citation type="submission" date="2015-06" db="UniProtKB">
        <authorList>
            <consortium name="EnsemblPlants"/>
        </authorList>
    </citation>
    <scope>IDENTIFICATION</scope>
    <source>
        <strain evidence="1">DM1-3 516 R44</strain>
    </source>
</reference>
<evidence type="ECO:0000313" key="1">
    <source>
        <dbReference type="EnsemblPlants" id="PGSC0003DMT400092986"/>
    </source>
</evidence>
<reference evidence="2" key="1">
    <citation type="journal article" date="2011" name="Nature">
        <title>Genome sequence and analysis of the tuber crop potato.</title>
        <authorList>
            <consortium name="The Potato Genome Sequencing Consortium"/>
        </authorList>
    </citation>
    <scope>NUCLEOTIDE SEQUENCE [LARGE SCALE GENOMIC DNA]</scope>
    <source>
        <strain evidence="2">cv. DM1-3 516 R44</strain>
    </source>
</reference>
<accession>M1DR08</accession>
<dbReference type="Proteomes" id="UP000011115">
    <property type="component" value="Unassembled WGS sequence"/>
</dbReference>
<dbReference type="HOGENOM" id="CLU_134717_3_0_1"/>
<dbReference type="PaxDb" id="4113-PGSC0003DMT400092986"/>
<protein>
    <recommendedName>
        <fullName evidence="3">Gag-pol polyprotein</fullName>
    </recommendedName>
</protein>